<accession>A0ACC2VBA0</accession>
<sequence>MSPPGFDPLSLPYYDPEIDRRVAFITGGNSGIGWYTVLELFLHGYVVYIAGRSKNRVLKSIKEIRERAATIRESYTDEERETRFLGEVFFLEADLLNLKSVTAAVDTFKSVENYLNILVNNAGVMALPYAMTEDGFEIQMQTNYVAPFLLTTRLLSHLENTTHLFPPSDPPRIVYVSSIGHQFAFYYFNMNLTFNYFPNIIFTWFRYGLAKTAGIHFMKMLALRNPLVLCMSVHPGFVMNTNLFSYWTRLPIIGIMFWCFFQVFGYFFGVSVPDGANATVKCCLDPNLSLEKDNGKYYAVDGVESTPSKIASNMDYAARTWIWTVHSLSERNISIDC</sequence>
<proteinExistence type="predicted"/>
<organism evidence="1 2">
    <name type="scientific">Naganishia cerealis</name>
    <dbReference type="NCBI Taxonomy" id="610337"/>
    <lineage>
        <taxon>Eukaryota</taxon>
        <taxon>Fungi</taxon>
        <taxon>Dikarya</taxon>
        <taxon>Basidiomycota</taxon>
        <taxon>Agaricomycotina</taxon>
        <taxon>Tremellomycetes</taxon>
        <taxon>Filobasidiales</taxon>
        <taxon>Filobasidiaceae</taxon>
        <taxon>Naganishia</taxon>
    </lineage>
</organism>
<dbReference type="Proteomes" id="UP001241377">
    <property type="component" value="Unassembled WGS sequence"/>
</dbReference>
<evidence type="ECO:0000313" key="2">
    <source>
        <dbReference type="Proteomes" id="UP001241377"/>
    </source>
</evidence>
<dbReference type="EMBL" id="JASBWR010000097">
    <property type="protein sequence ID" value="KAJ9095906.1"/>
    <property type="molecule type" value="Genomic_DNA"/>
</dbReference>
<keyword evidence="2" id="KW-1185">Reference proteome</keyword>
<evidence type="ECO:0000313" key="1">
    <source>
        <dbReference type="EMBL" id="KAJ9095906.1"/>
    </source>
</evidence>
<gene>
    <name evidence="1" type="ORF">QFC19_007395</name>
</gene>
<reference evidence="1" key="1">
    <citation type="submission" date="2023-04" db="EMBL/GenBank/DDBJ databases">
        <title>Draft Genome sequencing of Naganishia species isolated from polar environments using Oxford Nanopore Technology.</title>
        <authorList>
            <person name="Leo P."/>
            <person name="Venkateswaran K."/>
        </authorList>
    </citation>
    <scope>NUCLEOTIDE SEQUENCE</scope>
    <source>
        <strain evidence="1">MNA-CCFEE 5261</strain>
    </source>
</reference>
<comment type="caution">
    <text evidence="1">The sequence shown here is derived from an EMBL/GenBank/DDBJ whole genome shotgun (WGS) entry which is preliminary data.</text>
</comment>
<name>A0ACC2VBA0_9TREE</name>
<protein>
    <submittedName>
        <fullName evidence="1">Uncharacterized protein</fullName>
    </submittedName>
</protein>